<sequence length="117" mass="13697">MIDPLTGEEFEPKRTNQKFASQENRIRFNNNKAKKLRDSMSFVNAPLQQNLRILNELLEGIKEAVVHIEFLNGKNFHFGVFTHIQKVGEDKMKMIYQYGLQKEGTDTVKIINTKWNL</sequence>
<evidence type="ECO:0000256" key="1">
    <source>
        <dbReference type="SAM" id="MobiDB-lite"/>
    </source>
</evidence>
<dbReference type="EMBL" id="CP002542">
    <property type="protein sequence ID" value="AEA42431.1"/>
    <property type="molecule type" value="Genomic_DNA"/>
</dbReference>
<dbReference type="STRING" id="755732.Fluta_0424"/>
<proteinExistence type="predicted"/>
<reference evidence="2 3" key="1">
    <citation type="journal article" date="2011" name="Stand. Genomic Sci.">
        <title>Complete genome sequence of the gliding freshwater bacterium Fluviicola taffensis type strain (RW262).</title>
        <authorList>
            <person name="Woyke T."/>
            <person name="Chertkov O."/>
            <person name="Lapidus A."/>
            <person name="Nolan M."/>
            <person name="Lucas S."/>
            <person name="Del Rio T.G."/>
            <person name="Tice H."/>
            <person name="Cheng J.F."/>
            <person name="Tapia R."/>
            <person name="Han C."/>
            <person name="Goodwin L."/>
            <person name="Pitluck S."/>
            <person name="Liolios K."/>
            <person name="Pagani I."/>
            <person name="Ivanova N."/>
            <person name="Huntemann M."/>
            <person name="Mavromatis K."/>
            <person name="Mikhailova N."/>
            <person name="Pati A."/>
            <person name="Chen A."/>
            <person name="Palaniappan K."/>
            <person name="Land M."/>
            <person name="Hauser L."/>
            <person name="Brambilla E.M."/>
            <person name="Rohde M."/>
            <person name="Mwirichia R."/>
            <person name="Sikorski J."/>
            <person name="Tindall B.J."/>
            <person name="Goker M."/>
            <person name="Bristow J."/>
            <person name="Eisen J.A."/>
            <person name="Markowitz V."/>
            <person name="Hugenholtz P."/>
            <person name="Klenk H.P."/>
            <person name="Kyrpides N.C."/>
        </authorList>
    </citation>
    <scope>NUCLEOTIDE SEQUENCE [LARGE SCALE GENOMIC DNA]</scope>
    <source>
        <strain evidence="3">DSM 16823 / RW262 / RW262</strain>
    </source>
</reference>
<dbReference type="eggNOG" id="ENOG5033DZD">
    <property type="taxonomic scope" value="Bacteria"/>
</dbReference>
<accession>F2IEW6</accession>
<feature type="region of interest" description="Disordered" evidence="1">
    <location>
        <begin position="1"/>
        <end position="24"/>
    </location>
</feature>
<dbReference type="HOGENOM" id="CLU_2081340_0_0_10"/>
<dbReference type="KEGG" id="fte:Fluta_0424"/>
<keyword evidence="3" id="KW-1185">Reference proteome</keyword>
<dbReference type="AlphaFoldDB" id="F2IEW6"/>
<dbReference type="Proteomes" id="UP000007463">
    <property type="component" value="Chromosome"/>
</dbReference>
<gene>
    <name evidence="2" type="ordered locus">Fluta_0424</name>
</gene>
<organism evidence="2 3">
    <name type="scientific">Fluviicola taffensis (strain DSM 16823 / NCIMB 13979 / RW262)</name>
    <dbReference type="NCBI Taxonomy" id="755732"/>
    <lineage>
        <taxon>Bacteria</taxon>
        <taxon>Pseudomonadati</taxon>
        <taxon>Bacteroidota</taxon>
        <taxon>Flavobacteriia</taxon>
        <taxon>Flavobacteriales</taxon>
        <taxon>Crocinitomicaceae</taxon>
        <taxon>Fluviicola</taxon>
    </lineage>
</organism>
<protein>
    <submittedName>
        <fullName evidence="2">Uncharacterized protein</fullName>
    </submittedName>
</protein>
<evidence type="ECO:0000313" key="2">
    <source>
        <dbReference type="EMBL" id="AEA42431.1"/>
    </source>
</evidence>
<reference evidence="3" key="2">
    <citation type="submission" date="2011-02" db="EMBL/GenBank/DDBJ databases">
        <title>The complete genome of Fluviicola taffensis DSM 16823.</title>
        <authorList>
            <consortium name="US DOE Joint Genome Institute (JGI-PGF)"/>
            <person name="Lucas S."/>
            <person name="Copeland A."/>
            <person name="Lapidus A."/>
            <person name="Bruce D."/>
            <person name="Goodwin L."/>
            <person name="Pitluck S."/>
            <person name="Kyrpides N."/>
            <person name="Mavromatis K."/>
            <person name="Ivanova N."/>
            <person name="Mikhailova N."/>
            <person name="Pagani I."/>
            <person name="Chertkov O."/>
            <person name="Detter J.C."/>
            <person name="Han C."/>
            <person name="Tapia R."/>
            <person name="Land M."/>
            <person name="Hauser L."/>
            <person name="Markowitz V."/>
            <person name="Cheng J.-F."/>
            <person name="Hugenholtz P."/>
            <person name="Woyke T."/>
            <person name="Wu D."/>
            <person name="Tindall B."/>
            <person name="Pomrenke H.G."/>
            <person name="Brambilla E."/>
            <person name="Klenk H.-P."/>
            <person name="Eisen J.A."/>
        </authorList>
    </citation>
    <scope>NUCLEOTIDE SEQUENCE [LARGE SCALE GENOMIC DNA]</scope>
    <source>
        <strain evidence="3">DSM 16823 / RW262 / RW262</strain>
    </source>
</reference>
<evidence type="ECO:0000313" key="3">
    <source>
        <dbReference type="Proteomes" id="UP000007463"/>
    </source>
</evidence>
<name>F2IEW6_FLUTR</name>